<dbReference type="GO" id="GO:0015450">
    <property type="term" value="F:protein-transporting ATPase activity"/>
    <property type="evidence" value="ECO:0007669"/>
    <property type="project" value="InterPro"/>
</dbReference>
<dbReference type="NCBIfam" id="TIGR00916">
    <property type="entry name" value="2A0604s01"/>
    <property type="match status" value="1"/>
</dbReference>
<evidence type="ECO:0000259" key="13">
    <source>
        <dbReference type="Pfam" id="PF22599"/>
    </source>
</evidence>
<comment type="function">
    <text evidence="9">Part of the Sec protein translocase complex. Interacts with the SecYEG preprotein conducting channel. SecDF uses the proton motive force (PMF) to complete protein translocation after the ATP-dependent function of SecA.</text>
</comment>
<name>A0A6M4IMK5_9BACT</name>
<dbReference type="Gene3D" id="3.30.70.3220">
    <property type="match status" value="1"/>
</dbReference>
<comment type="subunit">
    <text evidence="9">Forms a complex with SecF. Part of the essential Sec protein translocation apparatus which comprises SecA, SecYEG and auxiliary proteins SecDF. Other proteins may also be involved.</text>
</comment>
<dbReference type="EMBL" id="CP053085">
    <property type="protein sequence ID" value="QJR35138.1"/>
    <property type="molecule type" value="Genomic_DNA"/>
</dbReference>
<evidence type="ECO:0000256" key="10">
    <source>
        <dbReference type="SAM" id="MobiDB-lite"/>
    </source>
</evidence>
<dbReference type="GO" id="GO:0065002">
    <property type="term" value="P:intracellular protein transmembrane transport"/>
    <property type="evidence" value="ECO:0007669"/>
    <property type="project" value="UniProtKB-UniRule"/>
</dbReference>
<dbReference type="PRINTS" id="PR00702">
    <property type="entry name" value="ACRIFLAVINRP"/>
</dbReference>
<gene>
    <name evidence="9 14" type="primary">secD</name>
    <name evidence="14" type="ORF">HKW67_06285</name>
</gene>
<evidence type="ECO:0000259" key="11">
    <source>
        <dbReference type="Pfam" id="PF02355"/>
    </source>
</evidence>
<evidence type="ECO:0000256" key="4">
    <source>
        <dbReference type="ARBA" id="ARBA00022692"/>
    </source>
</evidence>
<dbReference type="Pfam" id="PF07549">
    <property type="entry name" value="Sec_GG"/>
    <property type="match status" value="1"/>
</dbReference>
<feature type="domain" description="SecDF P1 head subdomain" evidence="13">
    <location>
        <begin position="273"/>
        <end position="373"/>
    </location>
</feature>
<proteinExistence type="inferred from homology"/>
<dbReference type="InterPro" id="IPR048631">
    <property type="entry name" value="SecD_1st"/>
</dbReference>
<evidence type="ECO:0000256" key="5">
    <source>
        <dbReference type="ARBA" id="ARBA00022927"/>
    </source>
</evidence>
<keyword evidence="5 9" id="KW-0653">Protein transport</keyword>
<dbReference type="RefSeq" id="WP_171224567.1">
    <property type="nucleotide sequence ID" value="NZ_CP053085.1"/>
</dbReference>
<dbReference type="Pfam" id="PF22599">
    <property type="entry name" value="SecDF_P1_head"/>
    <property type="match status" value="1"/>
</dbReference>
<dbReference type="InterPro" id="IPR001036">
    <property type="entry name" value="Acrflvin-R"/>
</dbReference>
<keyword evidence="8 9" id="KW-0472">Membrane</keyword>
<feature type="domain" description="Protein translocase subunit SecDF P1" evidence="12">
    <location>
        <begin position="78"/>
        <end position="135"/>
    </location>
</feature>
<feature type="transmembrane region" description="Helical" evidence="9">
    <location>
        <begin position="518"/>
        <end position="546"/>
    </location>
</feature>
<feature type="transmembrane region" description="Helical" evidence="9">
    <location>
        <begin position="395"/>
        <end position="413"/>
    </location>
</feature>
<dbReference type="InterPro" id="IPR022813">
    <property type="entry name" value="SecD/SecF_arch_bac"/>
</dbReference>
<keyword evidence="15" id="KW-1185">Reference proteome</keyword>
<feature type="transmembrane region" description="Helical" evidence="9">
    <location>
        <begin position="420"/>
        <end position="442"/>
    </location>
</feature>
<dbReference type="PANTHER" id="PTHR30081:SF1">
    <property type="entry name" value="PROTEIN TRANSLOCASE SUBUNIT SECD"/>
    <property type="match status" value="1"/>
</dbReference>
<evidence type="ECO:0000256" key="9">
    <source>
        <dbReference type="HAMAP-Rule" id="MF_01463"/>
    </source>
</evidence>
<feature type="region of interest" description="Disordered" evidence="10">
    <location>
        <begin position="180"/>
        <end position="200"/>
    </location>
</feature>
<evidence type="ECO:0000256" key="6">
    <source>
        <dbReference type="ARBA" id="ARBA00022989"/>
    </source>
</evidence>
<organism evidence="14 15">
    <name type="scientific">Gemmatimonas groenlandica</name>
    <dbReference type="NCBI Taxonomy" id="2732249"/>
    <lineage>
        <taxon>Bacteria</taxon>
        <taxon>Pseudomonadati</taxon>
        <taxon>Gemmatimonadota</taxon>
        <taxon>Gemmatimonadia</taxon>
        <taxon>Gemmatimonadales</taxon>
        <taxon>Gemmatimonadaceae</taxon>
        <taxon>Gemmatimonas</taxon>
    </lineage>
</organism>
<dbReference type="Pfam" id="PF02355">
    <property type="entry name" value="SecD_SecF_C"/>
    <property type="match status" value="1"/>
</dbReference>
<dbReference type="Pfam" id="PF21760">
    <property type="entry name" value="SecD_1st"/>
    <property type="match status" value="1"/>
</dbReference>
<sequence>MANLKYRILLIVGLFAASAWALFPRTVVERVKRDGVFVYDTVRRVPLKRGLDLQGGMHLTLEVDESKQAVANKSEALDRALKVVRQRIDEFGVSEPVVQKAGTERIIVELPGIDDAERAQDVVQKSAFLEFQITDKTQAFEKVMPRFDEIAKNAGLSTASQAKASGDTTKKVGVTSLLTQKSDSSKDSTGKAVATTGADSAATTPAAVTGGLFSSSVQAGQIPGQYIVPEASYAAIERALALPAIQGAMPPGKVMRWGVDSLVSGTQRFFALYVLDSRPIITGEVLTDARPSTDPVEGNVVQFTLNNEGARRFKVETGKHVKDNMAIVLDQRVVTAPVLNSAIGRNGQITLGGGTLQSAQDLALVLRAGALPVPLKVAEVRSIGASLGADSINKGALSLAVAFLLIVVILVGYYRFSGMLAVAALVLYLVYTLAVLAGFNAVLTLPGLAGFVLSIGIAVDANVLIFERIREELDHGKSNRLAIDEGFRHALSAIVDTSATTILSGMVLYQYGTGPVRGFAVTLIAGLVASLFTAIFVSKTFFMIWLSRTRGNQTLSI</sequence>
<evidence type="ECO:0000256" key="1">
    <source>
        <dbReference type="ARBA" id="ARBA00004651"/>
    </source>
</evidence>
<evidence type="ECO:0000256" key="7">
    <source>
        <dbReference type="ARBA" id="ARBA00023010"/>
    </source>
</evidence>
<keyword evidence="2 9" id="KW-0813">Transport</keyword>
<accession>A0A6M4IMK5</accession>
<feature type="transmembrane region" description="Helical" evidence="9">
    <location>
        <begin position="448"/>
        <end position="469"/>
    </location>
</feature>
<comment type="subcellular location">
    <subcellularLocation>
        <location evidence="1 9">Cell membrane</location>
        <topology evidence="1 9">Multi-pass membrane protein</topology>
    </subcellularLocation>
</comment>
<keyword evidence="3 9" id="KW-1003">Cell membrane</keyword>
<evidence type="ECO:0000256" key="2">
    <source>
        <dbReference type="ARBA" id="ARBA00022448"/>
    </source>
</evidence>
<dbReference type="AlphaFoldDB" id="A0A6M4IMK5"/>
<comment type="caution">
    <text evidence="9">Lacks conserved residue(s) required for the propagation of feature annotation.</text>
</comment>
<keyword evidence="6 9" id="KW-1133">Transmembrane helix</keyword>
<dbReference type="GO" id="GO:0005886">
    <property type="term" value="C:plasma membrane"/>
    <property type="evidence" value="ECO:0007669"/>
    <property type="project" value="UniProtKB-SubCell"/>
</dbReference>
<keyword evidence="4 9" id="KW-0812">Transmembrane</keyword>
<dbReference type="InterPro" id="IPR055344">
    <property type="entry name" value="SecD_SecF_C_bact"/>
</dbReference>
<comment type="similarity">
    <text evidence="9">Belongs to the SecD/SecF family. SecD subfamily.</text>
</comment>
<feature type="transmembrane region" description="Helical" evidence="9">
    <location>
        <begin position="490"/>
        <end position="512"/>
    </location>
</feature>
<dbReference type="InterPro" id="IPR054384">
    <property type="entry name" value="SecDF_P1_head"/>
</dbReference>
<dbReference type="Gene3D" id="1.20.1640.10">
    <property type="entry name" value="Multidrug efflux transporter AcrB transmembrane domain"/>
    <property type="match status" value="1"/>
</dbReference>
<dbReference type="InterPro" id="IPR005791">
    <property type="entry name" value="SecD"/>
</dbReference>
<dbReference type="Proteomes" id="UP000500938">
    <property type="component" value="Chromosome"/>
</dbReference>
<dbReference type="PANTHER" id="PTHR30081">
    <property type="entry name" value="PROTEIN-EXPORT MEMBRANE PROTEIN SEC"/>
    <property type="match status" value="1"/>
</dbReference>
<keyword evidence="7 9" id="KW-0811">Translocation</keyword>
<evidence type="ECO:0000313" key="15">
    <source>
        <dbReference type="Proteomes" id="UP000500938"/>
    </source>
</evidence>
<evidence type="ECO:0000313" key="14">
    <source>
        <dbReference type="EMBL" id="QJR35138.1"/>
    </source>
</evidence>
<feature type="domain" description="Protein export membrane protein SecD/SecF C-terminal" evidence="11">
    <location>
        <begin position="377"/>
        <end position="545"/>
    </location>
</feature>
<dbReference type="Gene3D" id="3.30.1360.200">
    <property type="match status" value="1"/>
</dbReference>
<dbReference type="InterPro" id="IPR022646">
    <property type="entry name" value="SecD/SecF_CS"/>
</dbReference>
<dbReference type="KEGG" id="ggr:HKW67_06285"/>
<dbReference type="HAMAP" id="MF_01463_B">
    <property type="entry name" value="SecD_B"/>
    <property type="match status" value="1"/>
</dbReference>
<dbReference type="FunFam" id="1.20.1640.10:FF:000004">
    <property type="entry name" value="Protein translocase subunit SecD"/>
    <property type="match status" value="1"/>
</dbReference>
<dbReference type="InterPro" id="IPR048634">
    <property type="entry name" value="SecD_SecF_C"/>
</dbReference>
<evidence type="ECO:0000256" key="8">
    <source>
        <dbReference type="ARBA" id="ARBA00023136"/>
    </source>
</evidence>
<evidence type="ECO:0000259" key="12">
    <source>
        <dbReference type="Pfam" id="PF21760"/>
    </source>
</evidence>
<reference evidence="14 15" key="1">
    <citation type="submission" date="2020-05" db="EMBL/GenBank/DDBJ databases">
        <title>Complete genome sequence of Gemmatimonas greenlandica TET16.</title>
        <authorList>
            <person name="Zeng Y."/>
        </authorList>
    </citation>
    <scope>NUCLEOTIDE SEQUENCE [LARGE SCALE GENOMIC DNA]</scope>
    <source>
        <strain evidence="14 15">TET16</strain>
    </source>
</reference>
<evidence type="ECO:0000256" key="3">
    <source>
        <dbReference type="ARBA" id="ARBA00022475"/>
    </source>
</evidence>
<protein>
    <recommendedName>
        <fullName evidence="9">Protein translocase subunit SecD</fullName>
    </recommendedName>
</protein>
<dbReference type="SUPFAM" id="SSF82866">
    <property type="entry name" value="Multidrug efflux transporter AcrB transmembrane domain"/>
    <property type="match status" value="1"/>
</dbReference>
<dbReference type="GO" id="GO:0043952">
    <property type="term" value="P:protein transport by the Sec complex"/>
    <property type="evidence" value="ECO:0007669"/>
    <property type="project" value="UniProtKB-UniRule"/>
</dbReference>
<dbReference type="NCBIfam" id="TIGR01129">
    <property type="entry name" value="secD"/>
    <property type="match status" value="1"/>
</dbReference>
<dbReference type="GO" id="GO:0006605">
    <property type="term" value="P:protein targeting"/>
    <property type="evidence" value="ECO:0007669"/>
    <property type="project" value="UniProtKB-UniRule"/>
</dbReference>